<organism evidence="1 2">
    <name type="scientific">Chrysochromulina ericina virus CeV-01B</name>
    <dbReference type="NCBI Taxonomy" id="3070830"/>
    <lineage>
        <taxon>Viruses</taxon>
        <taxon>Varidnaviria</taxon>
        <taxon>Bamfordvirae</taxon>
        <taxon>Nucleocytoviricota</taxon>
        <taxon>Megaviricetes</taxon>
        <taxon>Imitervirales</taxon>
        <taxon>Mesomimiviridae</taxon>
        <taxon>Tethysvirus</taxon>
        <taxon>Tethysvirus raunefjordenense</taxon>
    </lineage>
</organism>
<accession>A0A0N9Q9B1</accession>
<proteinExistence type="predicted"/>
<protein>
    <submittedName>
        <fullName evidence="1">Uncharacterized protein</fullName>
    </submittedName>
</protein>
<reference evidence="1 2" key="1">
    <citation type="journal article" date="2015" name="Genome Announc.">
        <title>The 474-Kilobase-Pair Complete Genome Sequence of CeV-01B, a Virus Infecting Haptolina (Chrysochromulina) ericina (Prymnesiophyceae).</title>
        <authorList>
            <person name="Gallot-Lavallee L."/>
            <person name="Pagarete A."/>
            <person name="Legendre M."/>
            <person name="Santini S."/>
            <person name="Sandaa R.A."/>
            <person name="Himmelbauer H."/>
            <person name="Ogata H."/>
            <person name="Bratbak G."/>
            <person name="Claverie J.M."/>
        </authorList>
    </citation>
    <scope>NUCLEOTIDE SEQUENCE [LARGE SCALE GENOMIC DNA]</scope>
    <source>
        <strain evidence="1">CeV-01B</strain>
    </source>
</reference>
<keyword evidence="2" id="KW-1185">Reference proteome</keyword>
<dbReference type="Proteomes" id="UP000203826">
    <property type="component" value="Segment"/>
</dbReference>
<dbReference type="EMBL" id="KT820662">
    <property type="protein sequence ID" value="ALH23069.1"/>
    <property type="molecule type" value="Genomic_DNA"/>
</dbReference>
<sequence>MKTKKKNRKHNKTVKKYIPSIKFLPINYPIYKAYDFDGKELLPYKMKMEKKTGDSCLLENSSWFGDLNVAKEYKTTDREIYKWSIKNPTNLLSITYNNSKFIDNLFLNTNANLQPLLNIKKKIVYNNPYIDMNNKEKALYEFKFAFGYITIKEQYEFLLLIKFLIKNKYIEIERRDGDSIINKLNLKIAYYNINKFFNQKNRYNRISIYKFDKYAIMNLCRCLKYKYNITGVYQKNDTSFWFPNLGLYKMNIKEYIFFNPAKNLKYDKKIQL</sequence>
<dbReference type="KEGG" id="vg:26049030"/>
<evidence type="ECO:0000313" key="1">
    <source>
        <dbReference type="EMBL" id="ALH23069.1"/>
    </source>
</evidence>
<gene>
    <name evidence="1" type="ORF">ceV_163</name>
</gene>
<evidence type="ECO:0000313" key="2">
    <source>
        <dbReference type="Proteomes" id="UP000203826"/>
    </source>
</evidence>
<name>A0A0N9Q9B1_9VIRU</name>